<proteinExistence type="predicted"/>
<keyword evidence="1" id="KW-1133">Transmembrane helix</keyword>
<dbReference type="EMBL" id="KU145002">
    <property type="protein sequence ID" value="AMK59659.1"/>
    <property type="molecule type" value="Genomic_DNA"/>
</dbReference>
<feature type="transmembrane region" description="Helical" evidence="1">
    <location>
        <begin position="85"/>
        <end position="108"/>
    </location>
</feature>
<keyword evidence="1" id="KW-0812">Transmembrane</keyword>
<protein>
    <recommendedName>
        <fullName evidence="3">PA2779 family protein</fullName>
    </recommendedName>
</protein>
<name>A0A140E047_9BACT</name>
<sequence length="111" mass="11505">MGAFGLIASTAQAATVSTQMQLSAAQGQGLRDQVLQALARDDVRQQLIARGVDPAAAHQRVAALSDSELVDLQQHMDAQPAGSGALAVVGVVAIVLLVLDLAGVLHIFNRR</sequence>
<dbReference type="InterPro" id="IPR046735">
    <property type="entry name" value="PA2779-like"/>
</dbReference>
<dbReference type="NCBIfam" id="NF033919">
    <property type="entry name" value="PA2779_fam"/>
    <property type="match status" value="1"/>
</dbReference>
<reference evidence="2" key="1">
    <citation type="journal article" date="2016" name="Appl. Environ. Microbiol.">
        <title>Functional Metagenomics of a Biostimulated Petroleum-Contaminated Soil Reveals an Extraordinary Diversity of Extradiol Dioxygenases.</title>
        <authorList>
            <person name="Terron-Gonzalez L."/>
            <person name="Martin-Cabello G."/>
            <person name="Ferrer M."/>
            <person name="Santero E."/>
        </authorList>
    </citation>
    <scope>NUCLEOTIDE SEQUENCE</scope>
</reference>
<accession>A0A140E047</accession>
<keyword evidence="1" id="KW-0472">Membrane</keyword>
<evidence type="ECO:0000256" key="1">
    <source>
        <dbReference type="SAM" id="Phobius"/>
    </source>
</evidence>
<organism evidence="2">
    <name type="scientific">uncultured bacterium UPO90</name>
    <dbReference type="NCBI Taxonomy" id="1776999"/>
    <lineage>
        <taxon>Bacteria</taxon>
        <taxon>environmental samples</taxon>
    </lineage>
</organism>
<dbReference type="AlphaFoldDB" id="A0A140E047"/>
<evidence type="ECO:0008006" key="3">
    <source>
        <dbReference type="Google" id="ProtNLM"/>
    </source>
</evidence>
<evidence type="ECO:0000313" key="2">
    <source>
        <dbReference type="EMBL" id="AMK59659.1"/>
    </source>
</evidence>
<dbReference type="Pfam" id="PF20332">
    <property type="entry name" value="DUF6627"/>
    <property type="match status" value="1"/>
</dbReference>